<dbReference type="Pfam" id="PF02770">
    <property type="entry name" value="Acyl-CoA_dh_M"/>
    <property type="match status" value="1"/>
</dbReference>
<dbReference type="SUPFAM" id="SSF56645">
    <property type="entry name" value="Acyl-CoA dehydrogenase NM domain-like"/>
    <property type="match status" value="1"/>
</dbReference>
<evidence type="ECO:0000313" key="10">
    <source>
        <dbReference type="EMBL" id="SHN17963.1"/>
    </source>
</evidence>
<evidence type="ECO:0000259" key="9">
    <source>
        <dbReference type="Pfam" id="PF02771"/>
    </source>
</evidence>
<feature type="domain" description="Acyl-CoA dehydrogenase/oxidase N-terminal" evidence="9">
    <location>
        <begin position="30"/>
        <end position="115"/>
    </location>
</feature>
<dbReference type="InterPro" id="IPR037069">
    <property type="entry name" value="AcylCoA_DH/ox_N_sf"/>
</dbReference>
<evidence type="ECO:0000256" key="2">
    <source>
        <dbReference type="ARBA" id="ARBA00009347"/>
    </source>
</evidence>
<dbReference type="InterPro" id="IPR006091">
    <property type="entry name" value="Acyl-CoA_Oxase/DH_mid-dom"/>
</dbReference>
<evidence type="ECO:0000256" key="4">
    <source>
        <dbReference type="ARBA" id="ARBA00022827"/>
    </source>
</evidence>
<keyword evidence="11" id="KW-1185">Reference proteome</keyword>
<comment type="similarity">
    <text evidence="2 5">Belongs to the acyl-CoA dehydrogenase family.</text>
</comment>
<dbReference type="GO" id="GO:0003995">
    <property type="term" value="F:acyl-CoA dehydrogenase activity"/>
    <property type="evidence" value="ECO:0007669"/>
    <property type="project" value="TreeGrafter"/>
</dbReference>
<evidence type="ECO:0000256" key="6">
    <source>
        <dbReference type="SAM" id="MobiDB-lite"/>
    </source>
</evidence>
<dbReference type="SUPFAM" id="SSF47203">
    <property type="entry name" value="Acyl-CoA dehydrogenase C-terminal domain-like"/>
    <property type="match status" value="1"/>
</dbReference>
<sequence>MPYRLAEQLEWNLGDPDDPGTLFSHARSLALDEREEFPAALCAVLDQFGLYEFYIPTAHGGRLADYEQLVQLVRTVARRDLTVAIAHGKTYLGAVCVWVDGSAEQRRRLGAAIASRLPVCLALTESAHGSDLLAGDVVAEPAADEAAGHLVSGEKWLINNATRGSLLSVLCRTDPAGGPRGHSVLLVDKRDLPAGTYRHLDKVRTHGIRGADISGIAFDRAPVPAGAVVGEVGHGLETVLKSLQLTRTMCAALSLGAADHALALGLDFAAQRRLYGRSLIDLPQARRTLAESAADVLAGEALALVAARTVQTAPAELSVVAAVTKYLVPTRTEAVITALTGLLGARAFLKDVHAGGRFQKVDRDHRIVGLFDGNTLVNLNSLISQFSTLVRAHRRGTGDVAGAAAAFRLTAPLPPVALERLSLLARHGSGVPAALPGCLALLRDAAARNPAVEPALRAAERLPAVMDEVHAEMAGLLDARTEVPPAAFETARRFTLCFAAVACVGLWTHSHLDAEAGATGPLWRDALWLRAALARLLTALGLPDAADPEALDGVLDAARALHAERRLVSLLPLALRPATPVQDGPDRPGVRAHAHAAGGAS</sequence>
<dbReference type="InterPro" id="IPR009075">
    <property type="entry name" value="AcylCo_DH/oxidase_C"/>
</dbReference>
<keyword evidence="4 5" id="KW-0274">FAD</keyword>
<dbReference type="PANTHER" id="PTHR43884:SF19">
    <property type="entry name" value="ACYL-COA DEHYDROGENASE FADE4-RELATED"/>
    <property type="match status" value="1"/>
</dbReference>
<dbReference type="Pfam" id="PF00441">
    <property type="entry name" value="Acyl-CoA_dh_1"/>
    <property type="match status" value="1"/>
</dbReference>
<dbReference type="Gene3D" id="1.20.140.10">
    <property type="entry name" value="Butyryl-CoA Dehydrogenase, subunit A, domain 3"/>
    <property type="match status" value="1"/>
</dbReference>
<dbReference type="EMBL" id="FRBI01000024">
    <property type="protein sequence ID" value="SHN17963.1"/>
    <property type="molecule type" value="Genomic_DNA"/>
</dbReference>
<dbReference type="PANTHER" id="PTHR43884">
    <property type="entry name" value="ACYL-COA DEHYDROGENASE"/>
    <property type="match status" value="1"/>
</dbReference>
<keyword evidence="3 5" id="KW-0285">Flavoprotein</keyword>
<dbReference type="OrthoDB" id="3666321at2"/>
<evidence type="ECO:0000256" key="1">
    <source>
        <dbReference type="ARBA" id="ARBA00001974"/>
    </source>
</evidence>
<dbReference type="InterPro" id="IPR046373">
    <property type="entry name" value="Acyl-CoA_Oxase/DH_mid-dom_sf"/>
</dbReference>
<protein>
    <submittedName>
        <fullName evidence="10">Acyl-CoA dehydrogenase</fullName>
    </submittedName>
</protein>
<evidence type="ECO:0000259" key="8">
    <source>
        <dbReference type="Pfam" id="PF02770"/>
    </source>
</evidence>
<evidence type="ECO:0000256" key="3">
    <source>
        <dbReference type="ARBA" id="ARBA00022630"/>
    </source>
</evidence>
<dbReference type="Pfam" id="PF02771">
    <property type="entry name" value="Acyl-CoA_dh_N"/>
    <property type="match status" value="1"/>
</dbReference>
<dbReference type="GO" id="GO:0005886">
    <property type="term" value="C:plasma membrane"/>
    <property type="evidence" value="ECO:0007669"/>
    <property type="project" value="TreeGrafter"/>
</dbReference>
<dbReference type="GO" id="GO:0050660">
    <property type="term" value="F:flavin adenine dinucleotide binding"/>
    <property type="evidence" value="ECO:0007669"/>
    <property type="project" value="InterPro"/>
</dbReference>
<proteinExistence type="inferred from homology"/>
<accession>A0A1M7PL88</accession>
<dbReference type="Gene3D" id="2.40.110.10">
    <property type="entry name" value="Butyryl-CoA Dehydrogenase, subunit A, domain 2"/>
    <property type="match status" value="1"/>
</dbReference>
<dbReference type="Proteomes" id="UP000184111">
    <property type="component" value="Unassembled WGS sequence"/>
</dbReference>
<dbReference type="InterPro" id="IPR036250">
    <property type="entry name" value="AcylCo_DH-like_C"/>
</dbReference>
<dbReference type="InterPro" id="IPR009100">
    <property type="entry name" value="AcylCoA_DH/oxidase_NM_dom_sf"/>
</dbReference>
<feature type="domain" description="Acyl-CoA dehydrogenase/oxidase C-terminal" evidence="7">
    <location>
        <begin position="233"/>
        <end position="381"/>
    </location>
</feature>
<reference evidence="10 11" key="1">
    <citation type="submission" date="2016-11" db="EMBL/GenBank/DDBJ databases">
        <authorList>
            <person name="Jaros S."/>
            <person name="Januszkiewicz K."/>
            <person name="Wedrychowicz H."/>
        </authorList>
    </citation>
    <scope>NUCLEOTIDE SEQUENCE [LARGE SCALE GENOMIC DNA]</scope>
    <source>
        <strain evidence="10 11">CGMCC 4.2025</strain>
    </source>
</reference>
<keyword evidence="5" id="KW-0560">Oxidoreductase</keyword>
<gene>
    <name evidence="10" type="ORF">SAMN05216499_12428</name>
</gene>
<name>A0A1M7PL88_9ACTN</name>
<feature type="region of interest" description="Disordered" evidence="6">
    <location>
        <begin position="579"/>
        <end position="601"/>
    </location>
</feature>
<comment type="cofactor">
    <cofactor evidence="1 5">
        <name>FAD</name>
        <dbReference type="ChEBI" id="CHEBI:57692"/>
    </cofactor>
</comment>
<dbReference type="CDD" id="cd00567">
    <property type="entry name" value="ACAD"/>
    <property type="match status" value="1"/>
</dbReference>
<dbReference type="STRING" id="310782.SAMN05216499_12428"/>
<dbReference type="Gene3D" id="1.10.540.10">
    <property type="entry name" value="Acyl-CoA dehydrogenase/oxidase, N-terminal domain"/>
    <property type="match status" value="1"/>
</dbReference>
<dbReference type="InterPro" id="IPR013786">
    <property type="entry name" value="AcylCoA_DH/ox_N"/>
</dbReference>
<feature type="domain" description="Acyl-CoA oxidase/dehydrogenase middle" evidence="8">
    <location>
        <begin position="120"/>
        <end position="220"/>
    </location>
</feature>
<evidence type="ECO:0000256" key="5">
    <source>
        <dbReference type="RuleBase" id="RU362125"/>
    </source>
</evidence>
<evidence type="ECO:0000259" key="7">
    <source>
        <dbReference type="Pfam" id="PF00441"/>
    </source>
</evidence>
<dbReference type="AlphaFoldDB" id="A0A1M7PL88"/>
<evidence type="ECO:0000313" key="11">
    <source>
        <dbReference type="Proteomes" id="UP000184111"/>
    </source>
</evidence>
<organism evidence="10 11">
    <name type="scientific">Actinacidiphila paucisporea</name>
    <dbReference type="NCBI Taxonomy" id="310782"/>
    <lineage>
        <taxon>Bacteria</taxon>
        <taxon>Bacillati</taxon>
        <taxon>Actinomycetota</taxon>
        <taxon>Actinomycetes</taxon>
        <taxon>Kitasatosporales</taxon>
        <taxon>Streptomycetaceae</taxon>
        <taxon>Actinacidiphila</taxon>
    </lineage>
</organism>